<gene>
    <name evidence="2" type="ORF">FMM06_15035</name>
</gene>
<evidence type="ECO:0000313" key="3">
    <source>
        <dbReference type="Proteomes" id="UP000317894"/>
    </source>
</evidence>
<keyword evidence="3" id="KW-1185">Reference proteome</keyword>
<comment type="caution">
    <text evidence="2">The sequence shown here is derived from an EMBL/GenBank/DDBJ whole genome shotgun (WGS) entry which is preliminary data.</text>
</comment>
<dbReference type="Pfam" id="PF09912">
    <property type="entry name" value="DUF2141"/>
    <property type="match status" value="1"/>
</dbReference>
<dbReference type="EMBL" id="VJWA01000002">
    <property type="protein sequence ID" value="TRW14971.1"/>
    <property type="molecule type" value="Genomic_DNA"/>
</dbReference>
<feature type="signal peptide" evidence="1">
    <location>
        <begin position="1"/>
        <end position="22"/>
    </location>
</feature>
<proteinExistence type="predicted"/>
<evidence type="ECO:0000256" key="1">
    <source>
        <dbReference type="SAM" id="SignalP"/>
    </source>
</evidence>
<evidence type="ECO:0000313" key="2">
    <source>
        <dbReference type="EMBL" id="TRW14971.1"/>
    </source>
</evidence>
<dbReference type="InterPro" id="IPR018673">
    <property type="entry name" value="DUF2141"/>
</dbReference>
<keyword evidence="1" id="KW-0732">Signal</keyword>
<dbReference type="Proteomes" id="UP000317894">
    <property type="component" value="Unassembled WGS sequence"/>
</dbReference>
<organism evidence="2 3">
    <name type="scientific">Glacieibacterium frigidum</name>
    <dbReference type="NCBI Taxonomy" id="2593303"/>
    <lineage>
        <taxon>Bacteria</taxon>
        <taxon>Pseudomonadati</taxon>
        <taxon>Pseudomonadota</taxon>
        <taxon>Alphaproteobacteria</taxon>
        <taxon>Sphingomonadales</taxon>
        <taxon>Sphingosinicellaceae</taxon>
        <taxon>Glacieibacterium</taxon>
    </lineage>
</organism>
<name>A0A552U9R8_9SPHN</name>
<protein>
    <submittedName>
        <fullName evidence="2">DUF2141 domain-containing protein</fullName>
    </submittedName>
</protein>
<reference evidence="2 3" key="1">
    <citation type="submission" date="2019-07" db="EMBL/GenBank/DDBJ databases">
        <title>Novel species isolated from glacier.</title>
        <authorList>
            <person name="Liu Q."/>
            <person name="Xin Y.-H."/>
        </authorList>
    </citation>
    <scope>NUCLEOTIDE SEQUENCE [LARGE SCALE GENOMIC DNA]</scope>
    <source>
        <strain evidence="2 3">LB1R16</strain>
    </source>
</reference>
<feature type="chain" id="PRO_5021975155" evidence="1">
    <location>
        <begin position="23"/>
        <end position="155"/>
    </location>
</feature>
<accession>A0A552U9R8</accession>
<sequence length="155" mass="16050">MRRGLAVIGIAAGLAAAMPASARGVGPDAAACAASAGGTALLVRIHGFDDRDGSVRVSTYRATEEDWLVRGKYVRRIDHDVPRSGDLELCVALPGPGRYAVGVLHDRNGDGKLNPFRDGYGVSNNPSLGLSKPKVQRAAFAAGTGVTAIAIKVSR</sequence>
<dbReference type="AlphaFoldDB" id="A0A552U9R8"/>
<dbReference type="RefSeq" id="WP_207790296.1">
    <property type="nucleotide sequence ID" value="NZ_VJWA01000002.1"/>
</dbReference>